<feature type="compositionally biased region" description="Polar residues" evidence="2">
    <location>
        <begin position="85"/>
        <end position="94"/>
    </location>
</feature>
<dbReference type="STRING" id="205917.A0A4Y9YAE0"/>
<feature type="compositionally biased region" description="Polar residues" evidence="2">
    <location>
        <begin position="140"/>
        <end position="149"/>
    </location>
</feature>
<feature type="domain" description="DUF6697" evidence="3">
    <location>
        <begin position="274"/>
        <end position="463"/>
    </location>
</feature>
<evidence type="ECO:0000259" key="3">
    <source>
        <dbReference type="Pfam" id="PF20411"/>
    </source>
</evidence>
<protein>
    <recommendedName>
        <fullName evidence="3">DUF6697 domain-containing protein</fullName>
    </recommendedName>
</protein>
<evidence type="ECO:0000313" key="4">
    <source>
        <dbReference type="EMBL" id="TFY58421.1"/>
    </source>
</evidence>
<dbReference type="Pfam" id="PF20411">
    <property type="entry name" value="DUF6697"/>
    <property type="match status" value="3"/>
</dbReference>
<feature type="region of interest" description="Disordered" evidence="2">
    <location>
        <begin position="474"/>
        <end position="558"/>
    </location>
</feature>
<gene>
    <name evidence="4" type="ORF">EVG20_g8158</name>
</gene>
<feature type="compositionally biased region" description="Acidic residues" evidence="2">
    <location>
        <begin position="202"/>
        <end position="211"/>
    </location>
</feature>
<feature type="compositionally biased region" description="Basic residues" evidence="2">
    <location>
        <begin position="1132"/>
        <end position="1141"/>
    </location>
</feature>
<feature type="compositionally biased region" description="Basic residues" evidence="2">
    <location>
        <begin position="1611"/>
        <end position="1631"/>
    </location>
</feature>
<dbReference type="InterPro" id="IPR046520">
    <property type="entry name" value="DUF6697"/>
</dbReference>
<feature type="compositionally biased region" description="Basic and acidic residues" evidence="2">
    <location>
        <begin position="1588"/>
        <end position="1598"/>
    </location>
</feature>
<feature type="compositionally biased region" description="Basic and acidic residues" evidence="2">
    <location>
        <begin position="770"/>
        <end position="781"/>
    </location>
</feature>
<keyword evidence="1" id="KW-0175">Coiled coil</keyword>
<feature type="compositionally biased region" description="Basic residues" evidence="2">
    <location>
        <begin position="519"/>
        <end position="539"/>
    </location>
</feature>
<proteinExistence type="predicted"/>
<feature type="region of interest" description="Disordered" evidence="2">
    <location>
        <begin position="758"/>
        <end position="781"/>
    </location>
</feature>
<feature type="compositionally biased region" description="Basic and acidic residues" evidence="2">
    <location>
        <begin position="1569"/>
        <end position="1581"/>
    </location>
</feature>
<feature type="coiled-coil region" evidence="1">
    <location>
        <begin position="14"/>
        <end position="41"/>
    </location>
</feature>
<feature type="compositionally biased region" description="Low complexity" evidence="2">
    <location>
        <begin position="70"/>
        <end position="83"/>
    </location>
</feature>
<evidence type="ECO:0000256" key="1">
    <source>
        <dbReference type="SAM" id="Coils"/>
    </source>
</evidence>
<dbReference type="OrthoDB" id="3176940at2759"/>
<feature type="domain" description="DUF6697" evidence="3">
    <location>
        <begin position="889"/>
        <end position="1106"/>
    </location>
</feature>
<keyword evidence="5" id="KW-1185">Reference proteome</keyword>
<organism evidence="4 5">
    <name type="scientific">Dentipellis fragilis</name>
    <dbReference type="NCBI Taxonomy" id="205917"/>
    <lineage>
        <taxon>Eukaryota</taxon>
        <taxon>Fungi</taxon>
        <taxon>Dikarya</taxon>
        <taxon>Basidiomycota</taxon>
        <taxon>Agaricomycotina</taxon>
        <taxon>Agaricomycetes</taxon>
        <taxon>Russulales</taxon>
        <taxon>Hericiaceae</taxon>
        <taxon>Dentipellis</taxon>
    </lineage>
</organism>
<feature type="region of interest" description="Disordered" evidence="2">
    <location>
        <begin position="1111"/>
        <end position="1224"/>
    </location>
</feature>
<feature type="region of interest" description="Disordered" evidence="2">
    <location>
        <begin position="1569"/>
        <end position="1680"/>
    </location>
</feature>
<feature type="domain" description="DUF6697" evidence="3">
    <location>
        <begin position="1462"/>
        <end position="1559"/>
    </location>
</feature>
<feature type="region of interest" description="Disordered" evidence="2">
    <location>
        <begin position="173"/>
        <end position="233"/>
    </location>
</feature>
<dbReference type="Proteomes" id="UP000298327">
    <property type="component" value="Unassembled WGS sequence"/>
</dbReference>
<evidence type="ECO:0000256" key="2">
    <source>
        <dbReference type="SAM" id="MobiDB-lite"/>
    </source>
</evidence>
<comment type="caution">
    <text evidence="4">The sequence shown here is derived from an EMBL/GenBank/DDBJ whole genome shotgun (WGS) entry which is preliminary data.</text>
</comment>
<feature type="compositionally biased region" description="Acidic residues" evidence="2">
    <location>
        <begin position="545"/>
        <end position="557"/>
    </location>
</feature>
<name>A0A4Y9YAE0_9AGAM</name>
<feature type="compositionally biased region" description="Acidic residues" evidence="2">
    <location>
        <begin position="184"/>
        <end position="193"/>
    </location>
</feature>
<feature type="region of interest" description="Disordered" evidence="2">
    <location>
        <begin position="675"/>
        <end position="700"/>
    </location>
</feature>
<feature type="region of interest" description="Disordered" evidence="2">
    <location>
        <begin position="44"/>
        <end position="160"/>
    </location>
</feature>
<dbReference type="EMBL" id="SEOQ01000683">
    <property type="protein sequence ID" value="TFY58421.1"/>
    <property type="molecule type" value="Genomic_DNA"/>
</dbReference>
<sequence length="1680" mass="189180">MSAEEQHALLVAENQELRAAVSKLRTRVSELEDEVVRLTDAKNARSQAVIDLESDSESKPQPAVTKRWEASSFDDSASSTAVDQIITNHGTNPRASKKPRMKVEVVIERPSPRVRKREKLKPSITPKIEIVEDSKVPEAQSEQLITEGSVNDEEAPRRDGEDAWALAAAALTAKPKGETHAADEGEISNDIETPDGGIETPLDIDEPPELDFEARSPSDASKPSSVKPEPKKTLKLDIKKDIDLDAETVQSRINAIGSTPFPITLDPALRDVPVSRVYMSAMYGGNSIETFPPIGEEMLAKYGFNDFCYITLEYNPSAPTEPGHPGLWFNSSPNEQEHPTPYRTFVRLRATQWLYVGQYQFIQSPYLSQAEWVMQAKRVQNMWSRKIRSKNWGKLVRTRVTLRRDLRREPRPDELRTALASQKTFQEISEEEILAAYNKGEEHLGIVAMKCVGYDEEFQRRIAGEYPIWAADRKDDADKQKGRKRKAKRQAEGGEDEDEEKGSGGGDNDDVEILDSPPKRAKRARKTVGMKKGKGRATKRRADVEDTDDDDDDDDDERRERISLANEEDGNDVVFLLPSMSRGTRRPSIPMSSVGLQALLDAGRDENRELRTIVGQLRTRVSQLEGEVARLTRTKVTFCFLWLFRLRASERAIDLRLDSDHEDNLHRRSPLITKKRPASSFDDPVPSIYVSSNLNPDDPRIRAAKEPRMKVEVVIERPSPRTHKQAKLKASPTLQIGMYEQSNVPIESERVISEQLVVEEQSVSGSSRSPDSEGIPKTEEDRAYASAAAALTAKPKIESAQTVNVVETTNSNIETPLDLDAPSDPDVEADPLPKSHKLPKIKSALRKTPKIEIKKGIDFDAETTRSRIDAIGRTPFPVTLDPALRDVSVSRAYMSTMYGGSSQRTFPSIGTEKLEKHGLNDFCYISLMYNPVGPREAGHPGLWFDTRPFNLTGAGKDAKRMFVRLRANAWLYVGQYQFSASPGLSQTEWLLQSTQVCLPRLRRSARPWLAAHTFVGLPMKVQNTWAREIWRHNWGYRVRVRVTLRRDLQHEPTPEEVEQAVKTEKAFQDITTKDIVAAYNKGEEHLYIAGMKCVGYDEAFQRKIAEGFPKWVAPPTKEKRPKGKDAREKNGKKGRGPKRRTGSSEDDGEDDEEVNGKDVDEVVSANSGPKGIRKKHGKKKGKGRATKRRIDSEDEDTEGDDNGDDELNERIVGDEGDDDGGEFVLPSVLLGTRSRPRKCLAERGLGASPRIVSCGNARRMRGIFRRRSLSRPRARLVLLRKIVLSLSHFDRALSMSRLDPDTMPRQASVTKKRSASTLFDARPPTPVALDIEVDSVKPRSSKRPRMKVEVVIERPSSRTKEKGKQRASIVPKVELEEDPKVPIDPEKVTSDLVATDGLADSGEIPRAGDSNDRSVSSSHLISNNSYYIEAKIKLDIKKGLELDAATVQTRIDAIGRDPFLVTLDPAEWLLQTTKVRNAWARYIWKETWGWRNRARITFRRDEGREPTEDELRDASTAKKKFQEITWEDVRDAYDRGEERLAVSAIKCIEYDEEFQRKISADFPKWDEADRARKDAEEEQRPAKRKKGDKNTHDGHNDGTEDEVVVLEGPPQRKKNTHRGAGKNKGKGRAAKRRAEVESSEDDEGDGPKYWDLDDEDDESDGMPALKFMSQGTRSRPRRSV</sequence>
<evidence type="ECO:0000313" key="5">
    <source>
        <dbReference type="Proteomes" id="UP000298327"/>
    </source>
</evidence>
<feature type="region of interest" description="Disordered" evidence="2">
    <location>
        <begin position="1302"/>
        <end position="1321"/>
    </location>
</feature>
<feature type="compositionally biased region" description="Basic and acidic residues" evidence="2">
    <location>
        <begin position="101"/>
        <end position="111"/>
    </location>
</feature>
<feature type="compositionally biased region" description="Acidic residues" evidence="2">
    <location>
        <begin position="1192"/>
        <end position="1207"/>
    </location>
</feature>
<feature type="compositionally biased region" description="Acidic residues" evidence="2">
    <location>
        <begin position="1144"/>
        <end position="1153"/>
    </location>
</feature>
<accession>A0A4Y9YAE0</accession>
<feature type="compositionally biased region" description="Basic residues" evidence="2">
    <location>
        <begin position="1171"/>
        <end position="1187"/>
    </location>
</feature>
<reference evidence="4 5" key="1">
    <citation type="submission" date="2019-02" db="EMBL/GenBank/DDBJ databases">
        <title>Genome sequencing of the rare red list fungi Dentipellis fragilis.</title>
        <authorList>
            <person name="Buettner E."/>
            <person name="Kellner H."/>
        </authorList>
    </citation>
    <scope>NUCLEOTIDE SEQUENCE [LARGE SCALE GENOMIC DNA]</scope>
    <source>
        <strain evidence="4 5">DSM 105465</strain>
    </source>
</reference>